<dbReference type="InterPro" id="IPR023186">
    <property type="entry name" value="IUNH"/>
</dbReference>
<dbReference type="InterPro" id="IPR036452">
    <property type="entry name" value="Ribo_hydro-like"/>
</dbReference>
<organism evidence="4 5">
    <name type="scientific">Marinicrinis lubricantis</name>
    <dbReference type="NCBI Taxonomy" id="2086470"/>
    <lineage>
        <taxon>Bacteria</taxon>
        <taxon>Bacillati</taxon>
        <taxon>Bacillota</taxon>
        <taxon>Bacilli</taxon>
        <taxon>Bacillales</taxon>
        <taxon>Paenibacillaceae</taxon>
    </lineage>
</organism>
<protein>
    <submittedName>
        <fullName evidence="4">Nucleoside hydrolase</fullName>
    </submittedName>
</protein>
<comment type="caution">
    <text evidence="4">The sequence shown here is derived from an EMBL/GenBank/DDBJ whole genome shotgun (WGS) entry which is preliminary data.</text>
</comment>
<dbReference type="EMBL" id="JBHSQV010000010">
    <property type="protein sequence ID" value="MFC5985265.1"/>
    <property type="molecule type" value="Genomic_DNA"/>
</dbReference>
<dbReference type="CDD" id="cd02650">
    <property type="entry name" value="nuc_hydro_CaPnhB"/>
    <property type="match status" value="1"/>
</dbReference>
<evidence type="ECO:0000259" key="3">
    <source>
        <dbReference type="Pfam" id="PF01156"/>
    </source>
</evidence>
<feature type="domain" description="Inosine/uridine-preferring nucleoside hydrolase" evidence="3">
    <location>
        <begin position="4"/>
        <end position="296"/>
    </location>
</feature>
<dbReference type="RefSeq" id="WP_379891926.1">
    <property type="nucleotide sequence ID" value="NZ_CBCSCT010000003.1"/>
</dbReference>
<name>A0ABW1IJP0_9BACL</name>
<keyword evidence="5" id="KW-1185">Reference proteome</keyword>
<dbReference type="Pfam" id="PF01156">
    <property type="entry name" value="IU_nuc_hydro"/>
    <property type="match status" value="1"/>
</dbReference>
<evidence type="ECO:0000313" key="4">
    <source>
        <dbReference type="EMBL" id="MFC5985265.1"/>
    </source>
</evidence>
<dbReference type="PANTHER" id="PTHR12304:SF4">
    <property type="entry name" value="URIDINE NUCLEOSIDASE"/>
    <property type="match status" value="1"/>
</dbReference>
<evidence type="ECO:0000256" key="2">
    <source>
        <dbReference type="ARBA" id="ARBA00023295"/>
    </source>
</evidence>
<accession>A0ABW1IJP0</accession>
<evidence type="ECO:0000313" key="5">
    <source>
        <dbReference type="Proteomes" id="UP001596250"/>
    </source>
</evidence>
<dbReference type="PANTHER" id="PTHR12304">
    <property type="entry name" value="INOSINE-URIDINE PREFERRING NUCLEOSIDE HYDROLASE"/>
    <property type="match status" value="1"/>
</dbReference>
<dbReference type="Gene3D" id="3.90.245.10">
    <property type="entry name" value="Ribonucleoside hydrolase-like"/>
    <property type="match status" value="1"/>
</dbReference>
<evidence type="ECO:0000256" key="1">
    <source>
        <dbReference type="ARBA" id="ARBA00022801"/>
    </source>
</evidence>
<dbReference type="InterPro" id="IPR001910">
    <property type="entry name" value="Inosine/uridine_hydrolase_dom"/>
</dbReference>
<dbReference type="GO" id="GO:0016787">
    <property type="term" value="F:hydrolase activity"/>
    <property type="evidence" value="ECO:0007669"/>
    <property type="project" value="UniProtKB-KW"/>
</dbReference>
<reference evidence="5" key="1">
    <citation type="journal article" date="2019" name="Int. J. Syst. Evol. Microbiol.">
        <title>The Global Catalogue of Microorganisms (GCM) 10K type strain sequencing project: providing services to taxonomists for standard genome sequencing and annotation.</title>
        <authorList>
            <consortium name="The Broad Institute Genomics Platform"/>
            <consortium name="The Broad Institute Genome Sequencing Center for Infectious Disease"/>
            <person name="Wu L."/>
            <person name="Ma J."/>
        </authorList>
    </citation>
    <scope>NUCLEOTIDE SEQUENCE [LARGE SCALE GENOMIC DNA]</scope>
    <source>
        <strain evidence="5">CCM 8749</strain>
    </source>
</reference>
<keyword evidence="1 4" id="KW-0378">Hydrolase</keyword>
<sequence length="304" mass="33017">MKSVIMDVDTGVDDALAIAYACRSEELQLLGFTTCFGNVPVELATVNTLYILELLGSDAPVIPGAEKPLLRTDPHPYSYHVHGENGLGNAAAPAPRRKAQRKYAPDFIWEQVCQHPHEVTLIMVGPLTNLALAIQKEPKIVDLVERVIVMGGAVQVPGNVTPVAEANIYADPEAADLVFRSGIPLTLVGLDVTMQTLLPLRHLDHWRAQNTSVSRFFADMTEFYIQAYKGFYPGIGGCALHDPLAVGAAICPGFVTEVPMHVRVETEGSSKGQTIALPDQAPNIQVCVGVDEKSFLEHFLKRVV</sequence>
<keyword evidence="2" id="KW-0326">Glycosidase</keyword>
<dbReference type="SUPFAM" id="SSF53590">
    <property type="entry name" value="Nucleoside hydrolase"/>
    <property type="match status" value="1"/>
</dbReference>
<gene>
    <name evidence="4" type="ORF">ACFPXP_02100</name>
</gene>
<proteinExistence type="predicted"/>
<dbReference type="Proteomes" id="UP001596250">
    <property type="component" value="Unassembled WGS sequence"/>
</dbReference>